<evidence type="ECO:0000259" key="4">
    <source>
        <dbReference type="PROSITE" id="PS50207"/>
    </source>
</evidence>
<dbReference type="Gene3D" id="3.40.50.1460">
    <property type="match status" value="1"/>
</dbReference>
<evidence type="ECO:0000313" key="7">
    <source>
        <dbReference type="Proteomes" id="UP000747542"/>
    </source>
</evidence>
<evidence type="ECO:0000256" key="2">
    <source>
        <dbReference type="PROSITE-ProRule" id="PRU00023"/>
    </source>
</evidence>
<dbReference type="PROSITE" id="PS50208">
    <property type="entry name" value="CASPASE_P20"/>
    <property type="match status" value="1"/>
</dbReference>
<evidence type="ECO:0000256" key="1">
    <source>
        <dbReference type="ARBA" id="ARBA00010134"/>
    </source>
</evidence>
<dbReference type="SUPFAM" id="SSF48403">
    <property type="entry name" value="Ankyrin repeat"/>
    <property type="match status" value="1"/>
</dbReference>
<dbReference type="GO" id="GO:0006508">
    <property type="term" value="P:proteolysis"/>
    <property type="evidence" value="ECO:0007669"/>
    <property type="project" value="InterPro"/>
</dbReference>
<dbReference type="SMART" id="SM00115">
    <property type="entry name" value="CASc"/>
    <property type="match status" value="1"/>
</dbReference>
<dbReference type="InterPro" id="IPR029030">
    <property type="entry name" value="Caspase-like_dom_sf"/>
</dbReference>
<protein>
    <submittedName>
        <fullName evidence="6">Caspase Dronc-like 1</fullName>
    </submittedName>
</protein>
<evidence type="ECO:0000259" key="5">
    <source>
        <dbReference type="PROSITE" id="PS50208"/>
    </source>
</evidence>
<dbReference type="InterPro" id="IPR015917">
    <property type="entry name" value="Pept_C14A"/>
</dbReference>
<dbReference type="PANTHER" id="PTHR22576">
    <property type="entry name" value="MUCOSA ASSOCIATED LYMPHOID TISSUE LYMPHOMA TRANSLOCATION PROTEIN 1/PARACASPASE"/>
    <property type="match status" value="1"/>
</dbReference>
<dbReference type="SMART" id="SM00248">
    <property type="entry name" value="ANK"/>
    <property type="match status" value="3"/>
</dbReference>
<dbReference type="Pfam" id="PF00656">
    <property type="entry name" value="Peptidase_C14"/>
    <property type="match status" value="1"/>
</dbReference>
<dbReference type="PRINTS" id="PR00376">
    <property type="entry name" value="IL1BCENZYME"/>
</dbReference>
<dbReference type="GO" id="GO:0004197">
    <property type="term" value="F:cysteine-type endopeptidase activity"/>
    <property type="evidence" value="ECO:0007669"/>
    <property type="project" value="InterPro"/>
</dbReference>
<dbReference type="PANTHER" id="PTHR22576:SF41">
    <property type="entry name" value="CASPASE 14, APOPTOSIS-RELATED CYSTEINE PEPTIDASE"/>
    <property type="match status" value="1"/>
</dbReference>
<dbReference type="InterPro" id="IPR036770">
    <property type="entry name" value="Ankyrin_rpt-contain_sf"/>
</dbReference>
<dbReference type="InterPro" id="IPR002110">
    <property type="entry name" value="Ankyrin_rpt"/>
</dbReference>
<dbReference type="PROSITE" id="PS50297">
    <property type="entry name" value="ANK_REP_REGION"/>
    <property type="match status" value="1"/>
</dbReference>
<dbReference type="AlphaFoldDB" id="A0A8J5JSE0"/>
<dbReference type="Gene3D" id="1.25.40.20">
    <property type="entry name" value="Ankyrin repeat-containing domain"/>
    <property type="match status" value="1"/>
</dbReference>
<sequence>MPPCTTTERQVKSNMPLCTTTERQVKSNMPLCTTTERQINTNRRRVSALDCCVGGQTVRLNWDYLTVRRSTRSPRSRHQVLATSQKIEWVFKAVVEGNLILVEDLVKLTGPAITRVQTGCTLLHAAAANNQPHVVLFLLKLVSPNIVNKEGQTPAHLAAMKGHTQVLRILLSDEELNHHKLDNWKRTYKDLAVFNWNKNKIEELVKLGADPDYHVGRLVDRMLTRELQVTTARQLAHALQREAIVRMFPQQHTPENMTEATTEFDSAVSINSDASPDHELPLGPLRLVVTPAHFLATGPDVYKMDTDPRGYVCVLNYSSFKDRPDLVLDGSHSDVNNLANAFGKMGYTGHAYSTLTADQTKQVLTRVRDLDVLDQVGCGIFIISSHGIGNEKFLTSDMKLLTTEWICDLFKDSECPRLKNKPKLFIFDLSCGYYRDETRQQENTVKRRRVEEPLQDTMCLYSSDGGFTSYTFTKEGTPFITALCRCLAHHAHHMEFGDLYREFLKEYSKTILPSTPQLHNFGFNKKFYFNPGRTLNQ</sequence>
<keyword evidence="2" id="KW-0040">ANK repeat</keyword>
<feature type="domain" description="Caspase family p20" evidence="5">
    <location>
        <begin position="308"/>
        <end position="434"/>
    </location>
</feature>
<accession>A0A8J5JSE0</accession>
<dbReference type="InterPro" id="IPR002138">
    <property type="entry name" value="Pept_C14_p10"/>
</dbReference>
<organism evidence="6 7">
    <name type="scientific">Homarus americanus</name>
    <name type="common">American lobster</name>
    <dbReference type="NCBI Taxonomy" id="6706"/>
    <lineage>
        <taxon>Eukaryota</taxon>
        <taxon>Metazoa</taxon>
        <taxon>Ecdysozoa</taxon>
        <taxon>Arthropoda</taxon>
        <taxon>Crustacea</taxon>
        <taxon>Multicrustacea</taxon>
        <taxon>Malacostraca</taxon>
        <taxon>Eumalacostraca</taxon>
        <taxon>Eucarida</taxon>
        <taxon>Decapoda</taxon>
        <taxon>Pleocyemata</taxon>
        <taxon>Astacidea</taxon>
        <taxon>Nephropoidea</taxon>
        <taxon>Nephropidae</taxon>
        <taxon>Homarus</taxon>
    </lineage>
</organism>
<comment type="caution">
    <text evidence="6">The sequence shown here is derived from an EMBL/GenBank/DDBJ whole genome shotgun (WGS) entry which is preliminary data.</text>
</comment>
<dbReference type="Pfam" id="PF12796">
    <property type="entry name" value="Ank_2"/>
    <property type="match status" value="1"/>
</dbReference>
<dbReference type="PROSITE" id="PS50088">
    <property type="entry name" value="ANK_REPEAT"/>
    <property type="match status" value="1"/>
</dbReference>
<proteinExistence type="inferred from homology"/>
<gene>
    <name evidence="6" type="primary">dronc-L1</name>
    <name evidence="6" type="ORF">Hamer_G004423</name>
</gene>
<feature type="repeat" description="ANK" evidence="2">
    <location>
        <begin position="150"/>
        <end position="172"/>
    </location>
</feature>
<feature type="domain" description="Caspase family p10" evidence="4">
    <location>
        <begin position="456"/>
        <end position="516"/>
    </location>
</feature>
<dbReference type="InterPro" id="IPR052039">
    <property type="entry name" value="Caspase-related_regulators"/>
</dbReference>
<name>A0A8J5JSE0_HOMAM</name>
<dbReference type="PROSITE" id="PS50207">
    <property type="entry name" value="CASPASE_P10"/>
    <property type="match status" value="1"/>
</dbReference>
<keyword evidence="7" id="KW-1185">Reference proteome</keyword>
<dbReference type="InterPro" id="IPR011600">
    <property type="entry name" value="Pept_C14_caspase"/>
</dbReference>
<dbReference type="EMBL" id="JAHLQT010026473">
    <property type="protein sequence ID" value="KAG7163302.1"/>
    <property type="molecule type" value="Genomic_DNA"/>
</dbReference>
<dbReference type="Proteomes" id="UP000747542">
    <property type="component" value="Unassembled WGS sequence"/>
</dbReference>
<evidence type="ECO:0000313" key="6">
    <source>
        <dbReference type="EMBL" id="KAG7163302.1"/>
    </source>
</evidence>
<evidence type="ECO:0000256" key="3">
    <source>
        <dbReference type="RuleBase" id="RU003971"/>
    </source>
</evidence>
<comment type="similarity">
    <text evidence="1 3">Belongs to the peptidase C14A family.</text>
</comment>
<dbReference type="InterPro" id="IPR001309">
    <property type="entry name" value="Pept_C14_p20"/>
</dbReference>
<dbReference type="SUPFAM" id="SSF52129">
    <property type="entry name" value="Caspase-like"/>
    <property type="match status" value="1"/>
</dbReference>
<reference evidence="6" key="1">
    <citation type="journal article" date="2021" name="Sci. Adv.">
        <title>The American lobster genome reveals insights on longevity, neural, and immune adaptations.</title>
        <authorList>
            <person name="Polinski J.M."/>
            <person name="Zimin A.V."/>
            <person name="Clark K.F."/>
            <person name="Kohn A.B."/>
            <person name="Sadowski N."/>
            <person name="Timp W."/>
            <person name="Ptitsyn A."/>
            <person name="Khanna P."/>
            <person name="Romanova D.Y."/>
            <person name="Williams P."/>
            <person name="Greenwood S.J."/>
            <person name="Moroz L.L."/>
            <person name="Walt D.R."/>
            <person name="Bodnar A.G."/>
        </authorList>
    </citation>
    <scope>NUCLEOTIDE SEQUENCE</scope>
    <source>
        <strain evidence="6">GMGI-L3</strain>
    </source>
</reference>